<dbReference type="OrthoDB" id="9809379at2"/>
<sequence>MVSINEEDFFRLVEQGVKGNANAFVLLCRRMISNIRKNDEELASKLAKYISDGTVLRSATKNSSILPVDGDSRRNLLQETPIDSSSEEPMWSSDISKKLMSIVNERENTVALLKAGLEPVKAVLLSGPPGVGKTMSAHWLAARLSLPLLTLDLSSVMSSLLGKTGSNIKSVMDYAKESPCVLLLDEFDAVAKKRDDERDVGELKRLVTVLLQTIDEWPSTSLLVAATNHPDILDPAVWRRFEHVLNFDNPQEDLIRLYLIKHGVDEFLAIKLSTLLNGMSFATINKLLNYSKKNEVLSSVSFENSLIESVIMEKLPIYNKNDKDLEVIKKHFEGISNRKIAESMSMSHPTVSNILKKWGVK</sequence>
<keyword evidence="2" id="KW-0547">Nucleotide-binding</keyword>
<dbReference type="SUPFAM" id="SSF52540">
    <property type="entry name" value="P-loop containing nucleoside triphosphate hydrolases"/>
    <property type="match status" value="1"/>
</dbReference>
<evidence type="ECO:0000313" key="6">
    <source>
        <dbReference type="Proteomes" id="UP000293154"/>
    </source>
</evidence>
<dbReference type="PANTHER" id="PTHR23073">
    <property type="entry name" value="26S PROTEASOME REGULATORY SUBUNIT"/>
    <property type="match status" value="1"/>
</dbReference>
<dbReference type="InterPro" id="IPR003959">
    <property type="entry name" value="ATPase_AAA_core"/>
</dbReference>
<feature type="domain" description="AAA+ ATPase" evidence="4">
    <location>
        <begin position="119"/>
        <end position="251"/>
    </location>
</feature>
<evidence type="ECO:0000256" key="2">
    <source>
        <dbReference type="ARBA" id="ARBA00022741"/>
    </source>
</evidence>
<dbReference type="RefSeq" id="WP_130592293.1">
    <property type="nucleotide sequence ID" value="NZ_CP034752.1"/>
</dbReference>
<dbReference type="GO" id="GO:0016887">
    <property type="term" value="F:ATP hydrolysis activity"/>
    <property type="evidence" value="ECO:0007669"/>
    <property type="project" value="InterPro"/>
</dbReference>
<evidence type="ECO:0000256" key="3">
    <source>
        <dbReference type="ARBA" id="ARBA00022840"/>
    </source>
</evidence>
<keyword evidence="6" id="KW-1185">Reference proteome</keyword>
<proteinExistence type="inferred from homology"/>
<keyword evidence="3" id="KW-0067">ATP-binding</keyword>
<dbReference type="SMART" id="SM00382">
    <property type="entry name" value="AAA"/>
    <property type="match status" value="1"/>
</dbReference>
<comment type="similarity">
    <text evidence="1">Belongs to the AAA ATPase family.</text>
</comment>
<dbReference type="KEGG" id="prag:EKN56_13700"/>
<gene>
    <name evidence="5" type="ORF">EKN56_13700</name>
</gene>
<dbReference type="Proteomes" id="UP000293154">
    <property type="component" value="Chromosome"/>
</dbReference>
<evidence type="ECO:0000313" key="5">
    <source>
        <dbReference type="EMBL" id="QBH97360.1"/>
    </source>
</evidence>
<reference evidence="5 6" key="1">
    <citation type="submission" date="2019-03" db="EMBL/GenBank/DDBJ databases">
        <title>Pragia sp. nov. isolated from the gut tract of Carduelis flavirostris.</title>
        <authorList>
            <person name="Ge Y."/>
        </authorList>
    </citation>
    <scope>NUCLEOTIDE SEQUENCE [LARGE SCALE GENOMIC DNA]</scope>
    <source>
        <strain evidence="5 6">CF-458</strain>
    </source>
</reference>
<dbReference type="Pfam" id="PF00004">
    <property type="entry name" value="AAA"/>
    <property type="match status" value="1"/>
</dbReference>
<dbReference type="CDD" id="cd19481">
    <property type="entry name" value="RecA-like_protease"/>
    <property type="match status" value="1"/>
</dbReference>
<evidence type="ECO:0000256" key="1">
    <source>
        <dbReference type="ARBA" id="ARBA00006914"/>
    </source>
</evidence>
<dbReference type="AlphaFoldDB" id="A0A411WMJ1"/>
<evidence type="ECO:0000259" key="4">
    <source>
        <dbReference type="SMART" id="SM00382"/>
    </source>
</evidence>
<dbReference type="InterPro" id="IPR050221">
    <property type="entry name" value="26S_Proteasome_ATPase"/>
</dbReference>
<name>A0A411WMJ1_9GAMM</name>
<dbReference type="InterPro" id="IPR027417">
    <property type="entry name" value="P-loop_NTPase"/>
</dbReference>
<dbReference type="Gene3D" id="3.40.50.300">
    <property type="entry name" value="P-loop containing nucleotide triphosphate hydrolases"/>
    <property type="match status" value="1"/>
</dbReference>
<organism evidence="5 6">
    <name type="scientific">Limnobaculum zhutongyuii</name>
    <dbReference type="NCBI Taxonomy" id="2498113"/>
    <lineage>
        <taxon>Bacteria</taxon>
        <taxon>Pseudomonadati</taxon>
        <taxon>Pseudomonadota</taxon>
        <taxon>Gammaproteobacteria</taxon>
        <taxon>Enterobacterales</taxon>
        <taxon>Budviciaceae</taxon>
        <taxon>Limnobaculum</taxon>
    </lineage>
</organism>
<protein>
    <submittedName>
        <fullName evidence="5">AAA family ATPase</fullName>
    </submittedName>
</protein>
<dbReference type="EMBL" id="CP034752">
    <property type="protein sequence ID" value="QBH97360.1"/>
    <property type="molecule type" value="Genomic_DNA"/>
</dbReference>
<dbReference type="GO" id="GO:0005524">
    <property type="term" value="F:ATP binding"/>
    <property type="evidence" value="ECO:0007669"/>
    <property type="project" value="UniProtKB-KW"/>
</dbReference>
<accession>A0A411WMJ1</accession>
<dbReference type="InterPro" id="IPR003593">
    <property type="entry name" value="AAA+_ATPase"/>
</dbReference>